<keyword evidence="1" id="KW-1133">Transmembrane helix</keyword>
<dbReference type="RefSeq" id="WP_003201655.1">
    <property type="nucleotide sequence ID" value="NZ_CM000743.1"/>
</dbReference>
<dbReference type="EMBL" id="VLYX01000001">
    <property type="protein sequence ID" value="MDR4324420.1"/>
    <property type="molecule type" value="Genomic_DNA"/>
</dbReference>
<dbReference type="GeneID" id="34216370"/>
<evidence type="ECO:0000256" key="1">
    <source>
        <dbReference type="SAM" id="Phobius"/>
    </source>
</evidence>
<dbReference type="AlphaFoldDB" id="A0A2H3M8V0"/>
<dbReference type="Pfam" id="PF09560">
    <property type="entry name" value="Spore_YunB"/>
    <property type="match status" value="1"/>
</dbReference>
<accession>C3ASI5</accession>
<sequence>MRTFRPKASRFRKGPLPFRHVLLISFIIFLLLTLQGFWIVNKSIQPTLIKYGETQTHKMATVVMTKAVKDRIKEGFDVDSLMKVQNDKNGRVSTIDLNTKQVNEILTSTTAYIEKYLHQVEKGDMKALGLPEESGVSMSVPLGRITDNALLGNLGPNIPIDFTTIGHVNTDIKQNVKPHGINNTAIEVVMEVQVTLQVIIPFRTKEITVKQNIPIATRIVQGEVPSYYGSGGVVMPDSKGKKADD</sequence>
<dbReference type="PIRSF" id="PIRSF021383">
    <property type="entry name" value="YunB"/>
    <property type="match status" value="1"/>
</dbReference>
<comment type="caution">
    <text evidence="2">The sequence shown here is derived from an EMBL/GenBank/DDBJ whole genome shotgun (WGS) entry which is preliminary data.</text>
</comment>
<gene>
    <name evidence="2" type="primary">yunB</name>
    <name evidence="2" type="ORF">FOS08_00265</name>
</gene>
<organism evidence="2 3">
    <name type="scientific">Bacillus pseudomycoides</name>
    <dbReference type="NCBI Taxonomy" id="64104"/>
    <lineage>
        <taxon>Bacteria</taxon>
        <taxon>Bacillati</taxon>
        <taxon>Bacillota</taxon>
        <taxon>Bacilli</taxon>
        <taxon>Bacillales</taxon>
        <taxon>Bacillaceae</taxon>
        <taxon>Bacillus</taxon>
        <taxon>Bacillus cereus group</taxon>
    </lineage>
</organism>
<accession>A0A2H3M8V0</accession>
<keyword evidence="1" id="KW-0472">Membrane</keyword>
<evidence type="ECO:0000313" key="2">
    <source>
        <dbReference type="EMBL" id="MDR4324420.1"/>
    </source>
</evidence>
<protein>
    <submittedName>
        <fullName evidence="2">Sporulation protein YunB</fullName>
    </submittedName>
</protein>
<proteinExistence type="predicted"/>
<keyword evidence="1" id="KW-0812">Transmembrane</keyword>
<evidence type="ECO:0000313" key="3">
    <source>
        <dbReference type="Proteomes" id="UP001248134"/>
    </source>
</evidence>
<dbReference type="InterPro" id="IPR014197">
    <property type="entry name" value="Sporulation_prot_YunB"/>
</dbReference>
<name>A0A2H3M8V0_9BACI</name>
<dbReference type="Proteomes" id="UP001248134">
    <property type="component" value="Unassembled WGS sequence"/>
</dbReference>
<dbReference type="NCBIfam" id="TIGR02832">
    <property type="entry name" value="spo_yunB"/>
    <property type="match status" value="1"/>
</dbReference>
<reference evidence="2" key="1">
    <citation type="submission" date="2019-07" db="EMBL/GenBank/DDBJ databases">
        <title>Phylogenomic Reclassification of ATCC Bacillus Strains and Various Taxa within the Genus Bacillus.</title>
        <authorList>
            <person name="Riojas M.A."/>
            <person name="Frank A.M."/>
            <person name="Fenn S.L."/>
            <person name="King S.P."/>
            <person name="Brower S.M."/>
            <person name="Hazbon M.H."/>
        </authorList>
    </citation>
    <scope>NUCLEOTIDE SEQUENCE</scope>
    <source>
        <strain evidence="2">NR-12239</strain>
    </source>
</reference>
<feature type="transmembrane region" description="Helical" evidence="1">
    <location>
        <begin position="21"/>
        <end position="40"/>
    </location>
</feature>